<dbReference type="PANTHER" id="PTHR18896:SF76">
    <property type="entry name" value="PHOSPHOLIPASE"/>
    <property type="match status" value="1"/>
</dbReference>
<reference evidence="6" key="1">
    <citation type="journal article" date="2020" name="Nature">
        <title>Giant virus diversity and host interactions through global metagenomics.</title>
        <authorList>
            <person name="Schulz F."/>
            <person name="Roux S."/>
            <person name="Paez-Espino D."/>
            <person name="Jungbluth S."/>
            <person name="Walsh D.A."/>
            <person name="Denef V.J."/>
            <person name="McMahon K.D."/>
            <person name="Konstantinidis K.T."/>
            <person name="Eloe-Fadrosh E.A."/>
            <person name="Kyrpides N.C."/>
            <person name="Woyke T."/>
        </authorList>
    </citation>
    <scope>NUCLEOTIDE SEQUENCE</scope>
    <source>
        <strain evidence="6">GVMAG-M-3300001351-8</strain>
    </source>
</reference>
<evidence type="ECO:0000313" key="6">
    <source>
        <dbReference type="EMBL" id="QHT28769.1"/>
    </source>
</evidence>
<evidence type="ECO:0000256" key="4">
    <source>
        <dbReference type="ARBA" id="ARBA00023098"/>
    </source>
</evidence>
<keyword evidence="3" id="KW-0378">Hydrolase</keyword>
<dbReference type="PANTHER" id="PTHR18896">
    <property type="entry name" value="PHOSPHOLIPASE D"/>
    <property type="match status" value="1"/>
</dbReference>
<dbReference type="SUPFAM" id="SSF56024">
    <property type="entry name" value="Phospholipase D/nuclease"/>
    <property type="match status" value="2"/>
</dbReference>
<evidence type="ECO:0000256" key="3">
    <source>
        <dbReference type="ARBA" id="ARBA00022801"/>
    </source>
</evidence>
<keyword evidence="2" id="KW-0677">Repeat</keyword>
<dbReference type="PROSITE" id="PS50035">
    <property type="entry name" value="PLD"/>
    <property type="match status" value="1"/>
</dbReference>
<dbReference type="GO" id="GO:0004630">
    <property type="term" value="F:phospholipase D activity"/>
    <property type="evidence" value="ECO:0007669"/>
    <property type="project" value="UniProtKB-EC"/>
</dbReference>
<dbReference type="InterPro" id="IPR015679">
    <property type="entry name" value="PLipase_D_fam"/>
</dbReference>
<keyword evidence="4" id="KW-0443">Lipid metabolism</keyword>
<feature type="domain" description="PLD phosphodiesterase" evidence="5">
    <location>
        <begin position="121"/>
        <end position="148"/>
    </location>
</feature>
<comment type="catalytic activity">
    <reaction evidence="1">
        <text>a 1,2-diacyl-sn-glycero-3-phosphocholine + H2O = a 1,2-diacyl-sn-glycero-3-phosphate + choline + H(+)</text>
        <dbReference type="Rhea" id="RHEA:14445"/>
        <dbReference type="ChEBI" id="CHEBI:15354"/>
        <dbReference type="ChEBI" id="CHEBI:15377"/>
        <dbReference type="ChEBI" id="CHEBI:15378"/>
        <dbReference type="ChEBI" id="CHEBI:57643"/>
        <dbReference type="ChEBI" id="CHEBI:58608"/>
        <dbReference type="EC" id="3.1.4.4"/>
    </reaction>
</comment>
<dbReference type="AlphaFoldDB" id="A0A6C0EKE6"/>
<evidence type="ECO:0000259" key="5">
    <source>
        <dbReference type="PROSITE" id="PS50035"/>
    </source>
</evidence>
<dbReference type="InterPro" id="IPR025202">
    <property type="entry name" value="PLD-like_dom"/>
</dbReference>
<sequence>MIIYENYVEIFNEMKNMILSSKESIYIFSWLFDFDFKFNNDETFYDILVDASKRGVKINMLLINNVLYPHIKQAKSIHNLNIKYIDSPCIYRAPVNLAFAGYLFYKKTYPYEYRPLENFKKPGHFHNKLLLIDNKELLLGGVDTDKTRVSYIKSPDNKKYNCNNYVWDEIAIKIASVPEQIILYIKKQYEMDGKYNPDIKALLPYVGNFRNVNNEITHIKHIINQANKYIYIEAQYIFSYKKNTLLKTLLYKILSNIKDKKEFSVVISTNYIQLDISNVSQKNIFTTKLHKYIKEIIHLFKINNVSPNILKNYLSITYFNDIKIHNKMILNEHMGCFTSSNFLSRSFKGNDIELGLLLDKANSEKIFNVQSKKLFNTNNIKNILKTAPNLLINCPKQTFGQTTTSILSNIVTLGTINKYV</sequence>
<proteinExistence type="predicted"/>
<dbReference type="EMBL" id="MN738864">
    <property type="protein sequence ID" value="QHT28769.1"/>
    <property type="molecule type" value="Genomic_DNA"/>
</dbReference>
<evidence type="ECO:0000256" key="1">
    <source>
        <dbReference type="ARBA" id="ARBA00000798"/>
    </source>
</evidence>
<dbReference type="GO" id="GO:0009395">
    <property type="term" value="P:phospholipid catabolic process"/>
    <property type="evidence" value="ECO:0007669"/>
    <property type="project" value="TreeGrafter"/>
</dbReference>
<dbReference type="Pfam" id="PF13091">
    <property type="entry name" value="PLDc_2"/>
    <property type="match status" value="1"/>
</dbReference>
<dbReference type="Gene3D" id="3.30.870.10">
    <property type="entry name" value="Endonuclease Chain A"/>
    <property type="match status" value="2"/>
</dbReference>
<dbReference type="InterPro" id="IPR001736">
    <property type="entry name" value="PLipase_D/transphosphatidylase"/>
</dbReference>
<evidence type="ECO:0000256" key="2">
    <source>
        <dbReference type="ARBA" id="ARBA00022737"/>
    </source>
</evidence>
<protein>
    <recommendedName>
        <fullName evidence="5">PLD phosphodiesterase domain-containing protein</fullName>
    </recommendedName>
</protein>
<accession>A0A6C0EKE6</accession>
<organism evidence="6">
    <name type="scientific">viral metagenome</name>
    <dbReference type="NCBI Taxonomy" id="1070528"/>
    <lineage>
        <taxon>unclassified sequences</taxon>
        <taxon>metagenomes</taxon>
        <taxon>organismal metagenomes</taxon>
    </lineage>
</organism>
<name>A0A6C0EKE6_9ZZZZ</name>